<evidence type="ECO:0000256" key="10">
    <source>
        <dbReference type="ARBA" id="ARBA00023180"/>
    </source>
</evidence>
<keyword evidence="10" id="KW-0325">Glycoprotein</keyword>
<evidence type="ECO:0000256" key="7">
    <source>
        <dbReference type="ARBA" id="ARBA00022737"/>
    </source>
</evidence>
<evidence type="ECO:0000256" key="3">
    <source>
        <dbReference type="ARBA" id="ARBA00022475"/>
    </source>
</evidence>
<dbReference type="GO" id="GO:0051707">
    <property type="term" value="P:response to other organism"/>
    <property type="evidence" value="ECO:0007669"/>
    <property type="project" value="UniProtKB-ARBA"/>
</dbReference>
<dbReference type="InterPro" id="IPR003591">
    <property type="entry name" value="Leu-rich_rpt_typical-subtyp"/>
</dbReference>
<dbReference type="PRINTS" id="PR00019">
    <property type="entry name" value="LEURICHRPT"/>
</dbReference>
<dbReference type="PANTHER" id="PTHR48063:SF98">
    <property type="entry name" value="LRR RECEPTOR-LIKE SERINE_THREONINE-PROTEIN KINASE FLS2"/>
    <property type="match status" value="1"/>
</dbReference>
<dbReference type="InterPro" id="IPR013210">
    <property type="entry name" value="LRR_N_plant-typ"/>
</dbReference>
<keyword evidence="7" id="KW-0677">Repeat</keyword>
<evidence type="ECO:0000256" key="4">
    <source>
        <dbReference type="ARBA" id="ARBA00022614"/>
    </source>
</evidence>
<comment type="subcellular location">
    <subcellularLocation>
        <location evidence="1">Cell membrane</location>
        <topology evidence="1">Single-pass type I membrane protein</topology>
    </subcellularLocation>
</comment>
<keyword evidence="8 11" id="KW-1133">Transmembrane helix</keyword>
<dbReference type="EMBL" id="JBEAFC010000003">
    <property type="protein sequence ID" value="KAL1561147.1"/>
    <property type="molecule type" value="Genomic_DNA"/>
</dbReference>
<dbReference type="Proteomes" id="UP001567538">
    <property type="component" value="Unassembled WGS sequence"/>
</dbReference>
<accession>A0ABD1HY88</accession>
<feature type="domain" description="Leucine-rich repeat-containing N-terminal plant-type" evidence="13">
    <location>
        <begin position="37"/>
        <end position="75"/>
    </location>
</feature>
<evidence type="ECO:0000256" key="2">
    <source>
        <dbReference type="ARBA" id="ARBA00009592"/>
    </source>
</evidence>
<evidence type="ECO:0000256" key="1">
    <source>
        <dbReference type="ARBA" id="ARBA00004251"/>
    </source>
</evidence>
<dbReference type="SMART" id="SM00365">
    <property type="entry name" value="LRR_SD22"/>
    <property type="match status" value="5"/>
</dbReference>
<dbReference type="InterPro" id="IPR046956">
    <property type="entry name" value="RLP23-like"/>
</dbReference>
<dbReference type="InterPro" id="IPR032675">
    <property type="entry name" value="LRR_dom_sf"/>
</dbReference>
<evidence type="ECO:0000313" key="15">
    <source>
        <dbReference type="Proteomes" id="UP001567538"/>
    </source>
</evidence>
<feature type="signal peptide" evidence="12">
    <location>
        <begin position="1"/>
        <end position="28"/>
    </location>
</feature>
<dbReference type="SUPFAM" id="SSF52047">
    <property type="entry name" value="RNI-like"/>
    <property type="match status" value="1"/>
</dbReference>
<reference evidence="14 15" key="1">
    <citation type="submission" date="2024-06" db="EMBL/GenBank/DDBJ databases">
        <title>A chromosome level genome sequence of Diviner's sage (Salvia divinorum).</title>
        <authorList>
            <person name="Ford S.A."/>
            <person name="Ro D.-K."/>
            <person name="Ness R.W."/>
            <person name="Phillips M.A."/>
        </authorList>
    </citation>
    <scope>NUCLEOTIDE SEQUENCE [LARGE SCALE GENOMIC DNA]</scope>
    <source>
        <strain evidence="14">SAF-2024a</strain>
        <tissue evidence="14">Leaf</tissue>
    </source>
</reference>
<keyword evidence="9 11" id="KW-0472">Membrane</keyword>
<dbReference type="SUPFAM" id="SSF52058">
    <property type="entry name" value="L domain-like"/>
    <property type="match status" value="3"/>
</dbReference>
<feature type="transmembrane region" description="Helical" evidence="11">
    <location>
        <begin position="954"/>
        <end position="976"/>
    </location>
</feature>
<dbReference type="FunFam" id="3.80.10.10:FF:000129">
    <property type="entry name" value="Leucine-rich repeat receptor-like kinase"/>
    <property type="match status" value="1"/>
</dbReference>
<keyword evidence="3" id="KW-1003">Cell membrane</keyword>
<keyword evidence="15" id="KW-1185">Reference proteome</keyword>
<gene>
    <name evidence="14" type="ORF">AAHA92_03888</name>
</gene>
<keyword evidence="6 12" id="KW-0732">Signal</keyword>
<keyword evidence="4" id="KW-0433">Leucine-rich repeat</keyword>
<dbReference type="Pfam" id="PF00560">
    <property type="entry name" value="LRR_1"/>
    <property type="match status" value="6"/>
</dbReference>
<dbReference type="FunFam" id="3.80.10.10:FF:000111">
    <property type="entry name" value="LRR receptor-like serine/threonine-protein kinase ERECTA"/>
    <property type="match status" value="1"/>
</dbReference>
<proteinExistence type="inferred from homology"/>
<dbReference type="GO" id="GO:0005886">
    <property type="term" value="C:plasma membrane"/>
    <property type="evidence" value="ECO:0007669"/>
    <property type="project" value="UniProtKB-SubCell"/>
</dbReference>
<evidence type="ECO:0000256" key="9">
    <source>
        <dbReference type="ARBA" id="ARBA00023136"/>
    </source>
</evidence>
<evidence type="ECO:0000313" key="14">
    <source>
        <dbReference type="EMBL" id="KAL1561147.1"/>
    </source>
</evidence>
<name>A0ABD1HY88_SALDI</name>
<comment type="caution">
    <text evidence="14">The sequence shown here is derived from an EMBL/GenBank/DDBJ whole genome shotgun (WGS) entry which is preliminary data.</text>
</comment>
<dbReference type="Gene3D" id="3.80.10.10">
    <property type="entry name" value="Ribonuclease Inhibitor"/>
    <property type="match status" value="5"/>
</dbReference>
<evidence type="ECO:0000259" key="13">
    <source>
        <dbReference type="Pfam" id="PF08263"/>
    </source>
</evidence>
<dbReference type="FunFam" id="3.80.10.10:FF:000095">
    <property type="entry name" value="LRR receptor-like serine/threonine-protein kinase GSO1"/>
    <property type="match status" value="1"/>
</dbReference>
<protein>
    <submittedName>
        <fullName evidence="14">Receptor-like protein EIX1</fullName>
    </submittedName>
</protein>
<dbReference type="Pfam" id="PF08263">
    <property type="entry name" value="LRRNT_2"/>
    <property type="match status" value="1"/>
</dbReference>
<dbReference type="InterPro" id="IPR001611">
    <property type="entry name" value="Leu-rich_rpt"/>
</dbReference>
<evidence type="ECO:0000256" key="8">
    <source>
        <dbReference type="ARBA" id="ARBA00022989"/>
    </source>
</evidence>
<evidence type="ECO:0000256" key="11">
    <source>
        <dbReference type="SAM" id="Phobius"/>
    </source>
</evidence>
<keyword evidence="5 11" id="KW-0812">Transmembrane</keyword>
<evidence type="ECO:0000256" key="6">
    <source>
        <dbReference type="ARBA" id="ARBA00022729"/>
    </source>
</evidence>
<dbReference type="SMART" id="SM00369">
    <property type="entry name" value="LRR_TYP"/>
    <property type="match status" value="10"/>
</dbReference>
<comment type="similarity">
    <text evidence="2">Belongs to the RLP family.</text>
</comment>
<dbReference type="PANTHER" id="PTHR48063">
    <property type="entry name" value="LRR RECEPTOR-LIKE KINASE"/>
    <property type="match status" value="1"/>
</dbReference>
<evidence type="ECO:0000256" key="12">
    <source>
        <dbReference type="SAM" id="SignalP"/>
    </source>
</evidence>
<dbReference type="FunFam" id="3.80.10.10:FF:000041">
    <property type="entry name" value="LRR receptor-like serine/threonine-protein kinase ERECTA"/>
    <property type="match status" value="2"/>
</dbReference>
<dbReference type="GO" id="GO:0006952">
    <property type="term" value="P:defense response"/>
    <property type="evidence" value="ECO:0007669"/>
    <property type="project" value="UniProtKB-ARBA"/>
</dbReference>
<organism evidence="14 15">
    <name type="scientific">Salvia divinorum</name>
    <name type="common">Maria pastora</name>
    <name type="synonym">Diviner's sage</name>
    <dbReference type="NCBI Taxonomy" id="28513"/>
    <lineage>
        <taxon>Eukaryota</taxon>
        <taxon>Viridiplantae</taxon>
        <taxon>Streptophyta</taxon>
        <taxon>Embryophyta</taxon>
        <taxon>Tracheophyta</taxon>
        <taxon>Spermatophyta</taxon>
        <taxon>Magnoliopsida</taxon>
        <taxon>eudicotyledons</taxon>
        <taxon>Gunneridae</taxon>
        <taxon>Pentapetalae</taxon>
        <taxon>asterids</taxon>
        <taxon>lamiids</taxon>
        <taxon>Lamiales</taxon>
        <taxon>Lamiaceae</taxon>
        <taxon>Nepetoideae</taxon>
        <taxon>Mentheae</taxon>
        <taxon>Salviinae</taxon>
        <taxon>Salvia</taxon>
        <taxon>Salvia subgen. Calosphace</taxon>
    </lineage>
</organism>
<feature type="chain" id="PRO_5044835774" evidence="12">
    <location>
        <begin position="29"/>
        <end position="999"/>
    </location>
</feature>
<evidence type="ECO:0000256" key="5">
    <source>
        <dbReference type="ARBA" id="ARBA00022692"/>
    </source>
</evidence>
<sequence length="999" mass="111463">MGSSNPSIATLSFFLIFLPITCFKLCKCSSILCPQIEKQSLLSFKHSLQDPYHQLSSWDDDSDANCCKWNGVVCNNSTGHVHQLHLRGLSLRGQINPSLLNLKHLTHLDLSLNNFKQTIPSFFGSFTKLELFNLSFAGFHGVIPHNIGNLSYLRTLDMAGFPNIVPAGHYNFYYSKTWAGYPDMEFAAHVSFPNLLQVDNLEWLSRFSGLEHLNMNFVNLSRATDWVQVINTLPSLQQLRFQNCSLGYISPLSYLNITSLTLLDLSSNNFHSTEVPKWIFGLQNLHFLDLRNNSFKGPIPANSNATKLKYIDLSFNFLNSTVPSWLYSCIDLEFVVLDYNFLTGAVPAGFTNLCKTRRLSLSNNNFQGNLSFIFGNMSECFLEALEILDLQFNRISGQLIDQLGEFKSLEYLNLNKNLLTGPIPASMGKLSSLKILELAGNKLTQNLPHSFGQLCNLEIIYIFDNKLEGVVTETLFANLTKLNVFSASYNQLSLNVSQSWMPPFQLIVLGLGSWSLGSGSKIPSWLETQKNLSDYLDLSDTGISGSVPSWFWNTRILNLSHNQLHGEIPDVRGAAQFIYLSSNKLEGPLPRVGDALKELDLSNNSFSGGISHFLCDETYPTYSLEILHLGENLLSGELPDCWKKWPSLRYLSLGNNQMYGSIPTSIGLLANLESLNLQSNRFSGEIPFAMHNCIKLVKMGLADNNLEGSIPAWVGTSLVELRILILRSNNMSGQISSSICQLSYLQILDLSNNELSGVIPRCIHNFTAMVMKRRSLSDLFRQYGNEKSWYSYSIFNAGGFRESALIVKKGGKLEFDNILPLVTSIDLSMNSLSGEIPYELTSLSELGSLNLSANQLSGLIPENIGEMKQLESLDLSRNSLCGQIPRSLAFISGLGYLDLSYNNLTGRIPEGTQLQTFNASSFVGNHLCGLPLTSNCSEDEKEKEMNEKAAEVEWFYVLLSLGYALGFSVACTALVLKKGWREAYFGLLERMWISLTTST</sequence>
<dbReference type="AlphaFoldDB" id="A0ABD1HY88"/>
<dbReference type="Pfam" id="PF13855">
    <property type="entry name" value="LRR_8"/>
    <property type="match status" value="3"/>
</dbReference>